<sequence>MAHVTNFLDDFRGKYNVGDIVFLKPNQSFISPTRIKSREMLVKIEDKQVVTLMNHGVPFLVDRLSFVYTTHIDSYLVCINDGMIQWGIPSNENLRYEDSRGVNNEENN</sequence>
<evidence type="ECO:0000313" key="1">
    <source>
        <dbReference type="EMBL" id="EXM38565.1"/>
    </source>
</evidence>
<accession>A0A011WNL2</accession>
<dbReference type="RefSeq" id="WP_037289419.1">
    <property type="nucleotide sequence ID" value="NZ_JEOB01000004.1"/>
</dbReference>
<organism evidence="1 2">
    <name type="scientific">Ruminococcus albus SY3</name>
    <dbReference type="NCBI Taxonomy" id="1341156"/>
    <lineage>
        <taxon>Bacteria</taxon>
        <taxon>Bacillati</taxon>
        <taxon>Bacillota</taxon>
        <taxon>Clostridia</taxon>
        <taxon>Eubacteriales</taxon>
        <taxon>Oscillospiraceae</taxon>
        <taxon>Ruminococcus</taxon>
    </lineage>
</organism>
<evidence type="ECO:0000313" key="2">
    <source>
        <dbReference type="Proteomes" id="UP000021369"/>
    </source>
</evidence>
<protein>
    <submittedName>
        <fullName evidence="1">Uncharacterized protein</fullName>
    </submittedName>
</protein>
<comment type="caution">
    <text evidence="1">The sequence shown here is derived from an EMBL/GenBank/DDBJ whole genome shotgun (WGS) entry which is preliminary data.</text>
</comment>
<proteinExistence type="predicted"/>
<gene>
    <name evidence="1" type="ORF">RASY3_14745</name>
</gene>
<keyword evidence="2" id="KW-1185">Reference proteome</keyword>
<dbReference type="AlphaFoldDB" id="A0A011WNL2"/>
<name>A0A011WNL2_RUMAL</name>
<reference evidence="1 2" key="1">
    <citation type="submission" date="2013-06" db="EMBL/GenBank/DDBJ databases">
        <title>Rumen cellulosomics: divergent fiber-degrading strategies revealed by comparative genome-wide analysis of six Ruminococcal strains.</title>
        <authorList>
            <person name="Dassa B."/>
            <person name="Borovok I."/>
            <person name="Lamed R."/>
            <person name="Flint H."/>
            <person name="Yeoman C.J."/>
            <person name="White B."/>
            <person name="Bayer E.A."/>
        </authorList>
    </citation>
    <scope>NUCLEOTIDE SEQUENCE [LARGE SCALE GENOMIC DNA]</scope>
    <source>
        <strain evidence="1 2">SY3</strain>
    </source>
</reference>
<dbReference type="Proteomes" id="UP000021369">
    <property type="component" value="Unassembled WGS sequence"/>
</dbReference>
<dbReference type="EMBL" id="JEOB01000004">
    <property type="protein sequence ID" value="EXM38565.1"/>
    <property type="molecule type" value="Genomic_DNA"/>
</dbReference>